<keyword evidence="2" id="KW-0479">Metal-binding</keyword>
<sequence length="155" mass="17401">MEDLVEYRGGCHCQDVRFTLKAPRHLVCIDCTCSICAMRRNTHFVVPASRFHLEGASADKVSTYTYNTHVAQHKFCTRCGILSFYTPRSNPDGVAVTVWCLDKPLPVCTKDASGPRAMDTSPMGPDHRTFEVNVFDGDKWEENIEASGIRQLSKE</sequence>
<proteinExistence type="inferred from homology"/>
<dbReference type="GO" id="GO:0046872">
    <property type="term" value="F:metal ion binding"/>
    <property type="evidence" value="ECO:0007669"/>
    <property type="project" value="UniProtKB-KW"/>
</dbReference>
<dbReference type="InterPro" id="IPR052355">
    <property type="entry name" value="CENP-V-like"/>
</dbReference>
<dbReference type="PANTHER" id="PTHR28620">
    <property type="entry name" value="CENTROMERE PROTEIN V"/>
    <property type="match status" value="1"/>
</dbReference>
<dbReference type="SUPFAM" id="SSF51316">
    <property type="entry name" value="Mss4-like"/>
    <property type="match status" value="1"/>
</dbReference>
<dbReference type="InterPro" id="IPR011057">
    <property type="entry name" value="Mss4-like_sf"/>
</dbReference>
<dbReference type="PANTHER" id="PTHR28620:SF1">
    <property type="entry name" value="CENP-V_GFA DOMAIN-CONTAINING PROTEIN"/>
    <property type="match status" value="1"/>
</dbReference>
<keyword evidence="3" id="KW-0862">Zinc</keyword>
<evidence type="ECO:0000256" key="2">
    <source>
        <dbReference type="ARBA" id="ARBA00022723"/>
    </source>
</evidence>
<reference evidence="5" key="1">
    <citation type="submission" date="2021-01" db="EMBL/GenBank/DDBJ databases">
        <authorList>
            <person name="Corre E."/>
            <person name="Pelletier E."/>
            <person name="Niang G."/>
            <person name="Scheremetjew M."/>
            <person name="Finn R."/>
            <person name="Kale V."/>
            <person name="Holt S."/>
            <person name="Cochrane G."/>
            <person name="Meng A."/>
            <person name="Brown T."/>
            <person name="Cohen L."/>
        </authorList>
    </citation>
    <scope>NUCLEOTIDE SEQUENCE</scope>
    <source>
        <strain evidence="5">CCMP441</strain>
    </source>
</reference>
<evidence type="ECO:0000256" key="3">
    <source>
        <dbReference type="ARBA" id="ARBA00022833"/>
    </source>
</evidence>
<dbReference type="GO" id="GO:0016846">
    <property type="term" value="F:carbon-sulfur lyase activity"/>
    <property type="evidence" value="ECO:0007669"/>
    <property type="project" value="InterPro"/>
</dbReference>
<dbReference type="PROSITE" id="PS51891">
    <property type="entry name" value="CENP_V_GFA"/>
    <property type="match status" value="1"/>
</dbReference>
<gene>
    <name evidence="5" type="ORF">HAND1043_LOCUS6639</name>
</gene>
<dbReference type="AlphaFoldDB" id="A0A6U4ILH2"/>
<dbReference type="InterPro" id="IPR006913">
    <property type="entry name" value="CENP-V/GFA"/>
</dbReference>
<protein>
    <recommendedName>
        <fullName evidence="4">CENP-V/GFA domain-containing protein</fullName>
    </recommendedName>
</protein>
<accession>A0A6U4ILH2</accession>
<name>A0A6U4ILH2_HEMAN</name>
<dbReference type="Gene3D" id="2.170.150.70">
    <property type="match status" value="1"/>
</dbReference>
<evidence type="ECO:0000313" key="5">
    <source>
        <dbReference type="EMBL" id="CAD8740147.1"/>
    </source>
</evidence>
<comment type="similarity">
    <text evidence="1">Belongs to the Gfa family.</text>
</comment>
<dbReference type="EMBL" id="HBFK01011072">
    <property type="protein sequence ID" value="CAD8740147.1"/>
    <property type="molecule type" value="Transcribed_RNA"/>
</dbReference>
<evidence type="ECO:0000259" key="4">
    <source>
        <dbReference type="PROSITE" id="PS51891"/>
    </source>
</evidence>
<dbReference type="Pfam" id="PF04828">
    <property type="entry name" value="GFA"/>
    <property type="match status" value="1"/>
</dbReference>
<feature type="domain" description="CENP-V/GFA" evidence="4">
    <location>
        <begin position="7"/>
        <end position="141"/>
    </location>
</feature>
<evidence type="ECO:0000256" key="1">
    <source>
        <dbReference type="ARBA" id="ARBA00005495"/>
    </source>
</evidence>
<organism evidence="5">
    <name type="scientific">Hemiselmis andersenii</name>
    <name type="common">Cryptophyte alga</name>
    <dbReference type="NCBI Taxonomy" id="464988"/>
    <lineage>
        <taxon>Eukaryota</taxon>
        <taxon>Cryptophyceae</taxon>
        <taxon>Cryptomonadales</taxon>
        <taxon>Hemiselmidaceae</taxon>
        <taxon>Hemiselmis</taxon>
    </lineage>
</organism>